<dbReference type="InterPro" id="IPR023213">
    <property type="entry name" value="CAT-like_dom_sf"/>
</dbReference>
<name>A0A2C9VQ50_MANES</name>
<dbReference type="Gramene" id="Manes.06G115700.1.v8.1">
    <property type="protein sequence ID" value="Manes.06G115700.1.v8.1.CDS.1"/>
    <property type="gene ID" value="Manes.06G115700.v8.1"/>
</dbReference>
<dbReference type="AlphaFoldDB" id="A0A2C9VQ50"/>
<evidence type="ECO:0000256" key="2">
    <source>
        <dbReference type="ARBA" id="ARBA00022679"/>
    </source>
</evidence>
<dbReference type="PANTHER" id="PTHR31623:SF28">
    <property type="entry name" value="BAHD ACYLTRANSFERASE"/>
    <property type="match status" value="1"/>
</dbReference>
<dbReference type="EMBL" id="CM004392">
    <property type="protein sequence ID" value="OAY47911.1"/>
    <property type="molecule type" value="Genomic_DNA"/>
</dbReference>
<evidence type="ECO:0000313" key="4">
    <source>
        <dbReference type="EMBL" id="OAY47911.1"/>
    </source>
</evidence>
<dbReference type="GO" id="GO:0016746">
    <property type="term" value="F:acyltransferase activity"/>
    <property type="evidence" value="ECO:0007669"/>
    <property type="project" value="UniProtKB-KW"/>
</dbReference>
<dbReference type="Proteomes" id="UP000091857">
    <property type="component" value="Chromosome 6"/>
</dbReference>
<accession>A0A2C9VQ50</accession>
<proteinExistence type="inferred from homology"/>
<dbReference type="PANTHER" id="PTHR31623">
    <property type="entry name" value="F21J9.9"/>
    <property type="match status" value="1"/>
</dbReference>
<gene>
    <name evidence="4" type="ORF">MANES_06G115700v8</name>
</gene>
<keyword evidence="5" id="KW-1185">Reference proteome</keyword>
<evidence type="ECO:0008006" key="6">
    <source>
        <dbReference type="Google" id="ProtNLM"/>
    </source>
</evidence>
<dbReference type="STRING" id="3983.A0A2C9VQ50"/>
<keyword evidence="3" id="KW-0012">Acyltransferase</keyword>
<keyword evidence="2" id="KW-0808">Transferase</keyword>
<comment type="similarity">
    <text evidence="1">Belongs to the plant acyltransferase family.</text>
</comment>
<evidence type="ECO:0000256" key="3">
    <source>
        <dbReference type="ARBA" id="ARBA00023315"/>
    </source>
</evidence>
<dbReference type="Pfam" id="PF02458">
    <property type="entry name" value="Transferase"/>
    <property type="match status" value="1"/>
</dbReference>
<dbReference type="Gene3D" id="3.30.559.10">
    <property type="entry name" value="Chloramphenicol acetyltransferase-like domain"/>
    <property type="match status" value="2"/>
</dbReference>
<sequence>MEVQIISKEIVKPSSSTHPRTYNLSLLDQLAPQLYVPMIFFYSSTGESSCKKSHHLKTSLSKTLTHFYPFAGRIKDGFSIDCNDEGASFSEANVAGKMSLIVDEPDIDKLEKLLPCNPRDVSPERSSQVMLAVQVNHFDCGGMAVGVCIWHIIADISAVASFLTSWAAVARGFGDDIEGVIFDCTSLFPPLDFQGFSYCESRKEDLSNIIVKRFVFDSSKLAALREEIGSRRCLDPPTRFEAIAALIWRAVMAEIEEENENETKTNETSIAAVAVGMRKRMIPQLPKLSIGNIYEAAIAHCSKNDEELPDYNGLARKLHESIGKVNNDYVKKIHSDGGYMQLLRKIGEELGEKPSFGFSSWCKNQFYEVDFGWGKPTWVGTALKLYKVAVLMDTKDGEGIEAWVSLAKEDMVKFEQNPGIRAYSSFKLTHTINVWG</sequence>
<evidence type="ECO:0000313" key="5">
    <source>
        <dbReference type="Proteomes" id="UP000091857"/>
    </source>
</evidence>
<comment type="caution">
    <text evidence="4">The sequence shown here is derived from an EMBL/GenBank/DDBJ whole genome shotgun (WGS) entry which is preliminary data.</text>
</comment>
<protein>
    <recommendedName>
        <fullName evidence="6">BAHD acyltransferase</fullName>
    </recommendedName>
</protein>
<reference evidence="5" key="1">
    <citation type="journal article" date="2016" name="Nat. Biotechnol.">
        <title>Sequencing wild and cultivated cassava and related species reveals extensive interspecific hybridization and genetic diversity.</title>
        <authorList>
            <person name="Bredeson J.V."/>
            <person name="Lyons J.B."/>
            <person name="Prochnik S.E."/>
            <person name="Wu G.A."/>
            <person name="Ha C.M."/>
            <person name="Edsinger-Gonzales E."/>
            <person name="Grimwood J."/>
            <person name="Schmutz J."/>
            <person name="Rabbi I.Y."/>
            <person name="Egesi C."/>
            <person name="Nauluvula P."/>
            <person name="Lebot V."/>
            <person name="Ndunguru J."/>
            <person name="Mkamilo G."/>
            <person name="Bart R.S."/>
            <person name="Setter T.L."/>
            <person name="Gleadow R.M."/>
            <person name="Kulakow P."/>
            <person name="Ferguson M.E."/>
            <person name="Rounsley S."/>
            <person name="Rokhsar D.S."/>
        </authorList>
    </citation>
    <scope>NUCLEOTIDE SEQUENCE [LARGE SCALE GENOMIC DNA]</scope>
    <source>
        <strain evidence="5">cv. AM560-2</strain>
    </source>
</reference>
<organism evidence="4 5">
    <name type="scientific">Manihot esculenta</name>
    <name type="common">Cassava</name>
    <name type="synonym">Jatropha manihot</name>
    <dbReference type="NCBI Taxonomy" id="3983"/>
    <lineage>
        <taxon>Eukaryota</taxon>
        <taxon>Viridiplantae</taxon>
        <taxon>Streptophyta</taxon>
        <taxon>Embryophyta</taxon>
        <taxon>Tracheophyta</taxon>
        <taxon>Spermatophyta</taxon>
        <taxon>Magnoliopsida</taxon>
        <taxon>eudicotyledons</taxon>
        <taxon>Gunneridae</taxon>
        <taxon>Pentapetalae</taxon>
        <taxon>rosids</taxon>
        <taxon>fabids</taxon>
        <taxon>Malpighiales</taxon>
        <taxon>Euphorbiaceae</taxon>
        <taxon>Crotonoideae</taxon>
        <taxon>Manihoteae</taxon>
        <taxon>Manihot</taxon>
    </lineage>
</organism>
<dbReference type="OrthoDB" id="1932220at2759"/>
<dbReference type="OMA" id="RTINDYH"/>
<evidence type="ECO:0000256" key="1">
    <source>
        <dbReference type="ARBA" id="ARBA00009861"/>
    </source>
</evidence>